<evidence type="ECO:0000256" key="3">
    <source>
        <dbReference type="ARBA" id="ARBA00022692"/>
    </source>
</evidence>
<dbReference type="InterPro" id="IPR007007">
    <property type="entry name" value="Ninjurin"/>
</dbReference>
<dbReference type="Pfam" id="PF04923">
    <property type="entry name" value="Ninjurin"/>
    <property type="match status" value="1"/>
</dbReference>
<keyword evidence="9" id="KW-1185">Reference proteome</keyword>
<evidence type="ECO:0000256" key="1">
    <source>
        <dbReference type="ARBA" id="ARBA00004141"/>
    </source>
</evidence>
<evidence type="ECO:0000256" key="7">
    <source>
        <dbReference type="SAM" id="Phobius"/>
    </source>
</evidence>
<evidence type="ECO:0008006" key="10">
    <source>
        <dbReference type="Google" id="ProtNLM"/>
    </source>
</evidence>
<reference evidence="8" key="1">
    <citation type="submission" date="2023-10" db="EMBL/GenBank/DDBJ databases">
        <title>Genome assemblies of two species of porcelain crab, Petrolisthes cinctipes and Petrolisthes manimaculis (Anomura: Porcellanidae).</title>
        <authorList>
            <person name="Angst P."/>
        </authorList>
    </citation>
    <scope>NUCLEOTIDE SEQUENCE</scope>
    <source>
        <strain evidence="8">PB745_01</strain>
        <tissue evidence="8">Gill</tissue>
    </source>
</reference>
<gene>
    <name evidence="8" type="ORF">Pcinc_036423</name>
</gene>
<accession>A0AAE1BXU7</accession>
<evidence type="ECO:0000256" key="2">
    <source>
        <dbReference type="ARBA" id="ARBA00008141"/>
    </source>
</evidence>
<evidence type="ECO:0000313" key="9">
    <source>
        <dbReference type="Proteomes" id="UP001286313"/>
    </source>
</evidence>
<dbReference type="GO" id="GO:0016020">
    <property type="term" value="C:membrane"/>
    <property type="evidence" value="ECO:0007669"/>
    <property type="project" value="UniProtKB-SubCell"/>
</dbReference>
<comment type="caution">
    <text evidence="8">The sequence shown here is derived from an EMBL/GenBank/DDBJ whole genome shotgun (WGS) entry which is preliminary data.</text>
</comment>
<comment type="subcellular location">
    <subcellularLocation>
        <location evidence="1">Membrane</location>
        <topology evidence="1">Multi-pass membrane protein</topology>
    </subcellularLocation>
</comment>
<dbReference type="PANTHER" id="PTHR12316">
    <property type="entry name" value="NINJURIN-RELATED"/>
    <property type="match status" value="1"/>
</dbReference>
<sequence length="128" mass="14092">VGKGLDANRYATKKTVAQGMLDIALLTANASQLKYVLTVGSSHEFYTIMLVLISLSLALQVLVGVLFMINAMMNINDPKQQRPSNILNNIIVIIVFIISVDNVIISSFGIENMNRNPPGRTFNRTIVK</sequence>
<evidence type="ECO:0000256" key="4">
    <source>
        <dbReference type="ARBA" id="ARBA00022889"/>
    </source>
</evidence>
<feature type="transmembrane region" description="Helical" evidence="7">
    <location>
        <begin position="45"/>
        <end position="69"/>
    </location>
</feature>
<evidence type="ECO:0000256" key="5">
    <source>
        <dbReference type="ARBA" id="ARBA00022989"/>
    </source>
</evidence>
<protein>
    <recommendedName>
        <fullName evidence="10">Ninjurin-2</fullName>
    </recommendedName>
</protein>
<dbReference type="PANTHER" id="PTHR12316:SF17">
    <property type="entry name" value="NINJURIN C, ISOFORM D"/>
    <property type="match status" value="1"/>
</dbReference>
<keyword evidence="6 7" id="KW-0472">Membrane</keyword>
<dbReference type="EMBL" id="JAWQEG010005638">
    <property type="protein sequence ID" value="KAK3857304.1"/>
    <property type="molecule type" value="Genomic_DNA"/>
</dbReference>
<feature type="non-terminal residue" evidence="8">
    <location>
        <position position="1"/>
    </location>
</feature>
<keyword evidence="4" id="KW-0130">Cell adhesion</keyword>
<proteinExistence type="inferred from homology"/>
<comment type="similarity">
    <text evidence="2">Belongs to the ninjurin family.</text>
</comment>
<evidence type="ECO:0000256" key="6">
    <source>
        <dbReference type="ARBA" id="ARBA00023136"/>
    </source>
</evidence>
<evidence type="ECO:0000313" key="8">
    <source>
        <dbReference type="EMBL" id="KAK3857304.1"/>
    </source>
</evidence>
<dbReference type="GO" id="GO:0042246">
    <property type="term" value="P:tissue regeneration"/>
    <property type="evidence" value="ECO:0007669"/>
    <property type="project" value="InterPro"/>
</dbReference>
<dbReference type="AlphaFoldDB" id="A0AAE1BXU7"/>
<dbReference type="Proteomes" id="UP001286313">
    <property type="component" value="Unassembled WGS sequence"/>
</dbReference>
<keyword evidence="5 7" id="KW-1133">Transmembrane helix</keyword>
<name>A0AAE1BXU7_PETCI</name>
<feature type="transmembrane region" description="Helical" evidence="7">
    <location>
        <begin position="90"/>
        <end position="110"/>
    </location>
</feature>
<keyword evidence="3 7" id="KW-0812">Transmembrane</keyword>
<dbReference type="GO" id="GO:0007155">
    <property type="term" value="P:cell adhesion"/>
    <property type="evidence" value="ECO:0007669"/>
    <property type="project" value="UniProtKB-KW"/>
</dbReference>
<organism evidence="8 9">
    <name type="scientific">Petrolisthes cinctipes</name>
    <name type="common">Flat porcelain crab</name>
    <dbReference type="NCBI Taxonomy" id="88211"/>
    <lineage>
        <taxon>Eukaryota</taxon>
        <taxon>Metazoa</taxon>
        <taxon>Ecdysozoa</taxon>
        <taxon>Arthropoda</taxon>
        <taxon>Crustacea</taxon>
        <taxon>Multicrustacea</taxon>
        <taxon>Malacostraca</taxon>
        <taxon>Eumalacostraca</taxon>
        <taxon>Eucarida</taxon>
        <taxon>Decapoda</taxon>
        <taxon>Pleocyemata</taxon>
        <taxon>Anomura</taxon>
        <taxon>Galatheoidea</taxon>
        <taxon>Porcellanidae</taxon>
        <taxon>Petrolisthes</taxon>
    </lineage>
</organism>